<dbReference type="FunFam" id="3.40.50.11030:FF:000001">
    <property type="entry name" value="Threonylcarbamoyl-AMP synthase"/>
    <property type="match status" value="1"/>
</dbReference>
<evidence type="ECO:0000256" key="13">
    <source>
        <dbReference type="PIRNR" id="PIRNR004930"/>
    </source>
</evidence>
<feature type="binding site" evidence="14">
    <location>
        <position position="58"/>
    </location>
    <ligand>
        <name>L-threonine</name>
        <dbReference type="ChEBI" id="CHEBI:57926"/>
    </ligand>
</feature>
<dbReference type="GO" id="GO:0003725">
    <property type="term" value="F:double-stranded RNA binding"/>
    <property type="evidence" value="ECO:0007669"/>
    <property type="project" value="UniProtKB-UniRule"/>
</dbReference>
<dbReference type="GO" id="GO:0000049">
    <property type="term" value="F:tRNA binding"/>
    <property type="evidence" value="ECO:0007669"/>
    <property type="project" value="TreeGrafter"/>
</dbReference>
<dbReference type="GO" id="GO:0005524">
    <property type="term" value="F:ATP binding"/>
    <property type="evidence" value="ECO:0007669"/>
    <property type="project" value="UniProtKB-UniRule"/>
</dbReference>
<evidence type="ECO:0000256" key="12">
    <source>
        <dbReference type="ARBA" id="ARBA00048366"/>
    </source>
</evidence>
<keyword evidence="8 13" id="KW-0548">Nucleotidyltransferase</keyword>
<feature type="binding site" evidence="14">
    <location>
        <position position="203"/>
    </location>
    <ligand>
        <name>L-threonine</name>
        <dbReference type="ChEBI" id="CHEBI:57926"/>
    </ligand>
</feature>
<evidence type="ECO:0000256" key="14">
    <source>
        <dbReference type="PIRSR" id="PIRSR004930-1"/>
    </source>
</evidence>
<dbReference type="Pfam" id="PF01300">
    <property type="entry name" value="Sua5_yciO_yrdC"/>
    <property type="match status" value="1"/>
</dbReference>
<dbReference type="InterPro" id="IPR010923">
    <property type="entry name" value="T(6)A37_SUA5"/>
</dbReference>
<dbReference type="GO" id="GO:0006450">
    <property type="term" value="P:regulation of translational fidelity"/>
    <property type="evidence" value="ECO:0007669"/>
    <property type="project" value="TreeGrafter"/>
</dbReference>
<evidence type="ECO:0000256" key="7">
    <source>
        <dbReference type="ARBA" id="ARBA00022694"/>
    </source>
</evidence>
<evidence type="ECO:0000256" key="4">
    <source>
        <dbReference type="ARBA" id="ARBA00015492"/>
    </source>
</evidence>
<comment type="function">
    <text evidence="13">Required for the formation of a threonylcarbamoyl group on adenosine at position 37 (t(6)A37) in tRNAs that read codons beginning with adenine.</text>
</comment>
<evidence type="ECO:0000313" key="16">
    <source>
        <dbReference type="EMBL" id="VYT87457.1"/>
    </source>
</evidence>
<comment type="similarity">
    <text evidence="2 13">Belongs to the SUA5 family.</text>
</comment>
<keyword evidence="7 13" id="KW-0819">tRNA processing</keyword>
<keyword evidence="5 13" id="KW-0963">Cytoplasm</keyword>
<sequence length="370" mass="40721">MYSEYKNSKRTNFSVKKEGISLETKVAIVNSLEKDLIYIKEAAEVIRSGGIVAFPTETVYGLGANALDENGVQKIFIAKGRPQDNPLIVHVASKEISDLVEEVPKIAKKIMDKFWPGPITIIMKKKNIIPNVTSANLDTIGIRMPSNDIALKLIELANTPIAAPSANISGRPSPTDIERCVEDLRGRVDYIIGGEKSEVGVESTIVDCTVTPPMVLRPGGITLEMLREIDPSIEIDKAIMEKPSQDFKPKAPGMKYRHYAPNAKVKIIKGNRKKTVEKINQLVHNYIDEGKKVGILSSKENSSHYKLGEVLVVGSKENLSEVAQNLFEALRSLDDKNVDIILAEAYDEEGVGLAIMNRLQKSAGFDIINV</sequence>
<comment type="subcellular location">
    <subcellularLocation>
        <location evidence="1 13">Cytoplasm</location>
    </subcellularLocation>
</comment>
<dbReference type="PROSITE" id="PS51163">
    <property type="entry name" value="YRDC"/>
    <property type="match status" value="1"/>
</dbReference>
<dbReference type="EMBL" id="CACRTV010000029">
    <property type="protein sequence ID" value="VYT87457.1"/>
    <property type="molecule type" value="Genomic_DNA"/>
</dbReference>
<feature type="binding site" evidence="14">
    <location>
        <position position="143"/>
    </location>
    <ligand>
        <name>L-threonine</name>
        <dbReference type="ChEBI" id="CHEBI:57926"/>
    </ligand>
</feature>
<gene>
    <name evidence="16" type="primary">ywlC</name>
    <name evidence="16" type="ORF">CPLFYP93_00818</name>
</gene>
<dbReference type="AlphaFoldDB" id="A0A6N3AAU8"/>
<dbReference type="InterPro" id="IPR017945">
    <property type="entry name" value="DHBP_synth_RibB-like_a/b_dom"/>
</dbReference>
<organism evidence="16">
    <name type="scientific">Clostridium paraputrificum</name>
    <dbReference type="NCBI Taxonomy" id="29363"/>
    <lineage>
        <taxon>Bacteria</taxon>
        <taxon>Bacillati</taxon>
        <taxon>Bacillota</taxon>
        <taxon>Clostridia</taxon>
        <taxon>Eubacteriales</taxon>
        <taxon>Clostridiaceae</taxon>
        <taxon>Clostridium</taxon>
    </lineage>
</organism>
<feature type="binding site" evidence="14">
    <location>
        <position position="217"/>
    </location>
    <ligand>
        <name>ATP</name>
        <dbReference type="ChEBI" id="CHEBI:30616"/>
    </ligand>
</feature>
<feature type="binding site" evidence="14">
    <location>
        <position position="165"/>
    </location>
    <ligand>
        <name>ATP</name>
        <dbReference type="ChEBI" id="CHEBI:30616"/>
    </ligand>
</feature>
<evidence type="ECO:0000256" key="3">
    <source>
        <dbReference type="ARBA" id="ARBA00012584"/>
    </source>
</evidence>
<comment type="catalytic activity">
    <reaction evidence="12 13">
        <text>L-threonine + hydrogencarbonate + ATP = L-threonylcarbamoyladenylate + diphosphate + H2O</text>
        <dbReference type="Rhea" id="RHEA:36407"/>
        <dbReference type="ChEBI" id="CHEBI:15377"/>
        <dbReference type="ChEBI" id="CHEBI:17544"/>
        <dbReference type="ChEBI" id="CHEBI:30616"/>
        <dbReference type="ChEBI" id="CHEBI:33019"/>
        <dbReference type="ChEBI" id="CHEBI:57926"/>
        <dbReference type="ChEBI" id="CHEBI:73682"/>
        <dbReference type="EC" id="2.7.7.87"/>
    </reaction>
</comment>
<name>A0A6N3AAU8_9CLOT</name>
<dbReference type="Pfam" id="PF03481">
    <property type="entry name" value="Sua5_C"/>
    <property type="match status" value="1"/>
</dbReference>
<keyword evidence="9 13" id="KW-0547">Nucleotide-binding</keyword>
<dbReference type="InterPro" id="IPR038385">
    <property type="entry name" value="Sua5/YwlC_C"/>
</dbReference>
<dbReference type="GO" id="GO:0061710">
    <property type="term" value="F:L-threonylcarbamoyladenylate synthase"/>
    <property type="evidence" value="ECO:0007669"/>
    <property type="project" value="UniProtKB-EC"/>
</dbReference>
<keyword evidence="10 13" id="KW-0067">ATP-binding</keyword>
<feature type="binding site" evidence="14">
    <location>
        <position position="139"/>
    </location>
    <ligand>
        <name>ATP</name>
        <dbReference type="ChEBI" id="CHEBI:30616"/>
    </ligand>
</feature>
<dbReference type="NCBIfam" id="TIGR00057">
    <property type="entry name" value="L-threonylcarbamoyladenylate synthase"/>
    <property type="match status" value="1"/>
</dbReference>
<evidence type="ECO:0000259" key="15">
    <source>
        <dbReference type="PROSITE" id="PS51163"/>
    </source>
</evidence>
<feature type="binding site" evidence="14">
    <location>
        <position position="85"/>
    </location>
    <ligand>
        <name>ATP</name>
        <dbReference type="ChEBI" id="CHEBI:30616"/>
    </ligand>
</feature>
<feature type="domain" description="YrdC-like" evidence="15">
    <location>
        <begin position="36"/>
        <end position="221"/>
    </location>
</feature>
<feature type="binding site" evidence="14">
    <location>
        <position position="81"/>
    </location>
    <ligand>
        <name>ATP</name>
        <dbReference type="ChEBI" id="CHEBI:30616"/>
    </ligand>
</feature>
<evidence type="ECO:0000256" key="8">
    <source>
        <dbReference type="ARBA" id="ARBA00022695"/>
    </source>
</evidence>
<dbReference type="InterPro" id="IPR005145">
    <property type="entry name" value="Sua5_C"/>
</dbReference>
<dbReference type="PIRSF" id="PIRSF004930">
    <property type="entry name" value="Tln_factor_SUA5"/>
    <property type="match status" value="1"/>
</dbReference>
<evidence type="ECO:0000256" key="5">
    <source>
        <dbReference type="ARBA" id="ARBA00022490"/>
    </source>
</evidence>
<feature type="binding site" evidence="14">
    <location>
        <position position="259"/>
    </location>
    <ligand>
        <name>ATP</name>
        <dbReference type="ChEBI" id="CHEBI:30616"/>
    </ligand>
</feature>
<dbReference type="PANTHER" id="PTHR17490">
    <property type="entry name" value="SUA5"/>
    <property type="match status" value="1"/>
</dbReference>
<keyword evidence="6 13" id="KW-0808">Transferase</keyword>
<protein>
    <recommendedName>
        <fullName evidence="4 13">Threonylcarbamoyl-AMP synthase</fullName>
        <shortName evidence="13">TC-AMP synthase</shortName>
        <ecNumber evidence="3 13">2.7.7.87</ecNumber>
    </recommendedName>
    <alternativeName>
        <fullName evidence="11 13">L-threonylcarbamoyladenylate synthase</fullName>
    </alternativeName>
</protein>
<dbReference type="GO" id="GO:0008033">
    <property type="term" value="P:tRNA processing"/>
    <property type="evidence" value="ECO:0007669"/>
    <property type="project" value="UniProtKB-KW"/>
</dbReference>
<dbReference type="InterPro" id="IPR050156">
    <property type="entry name" value="TC-AMP_synthase_SUA5"/>
</dbReference>
<evidence type="ECO:0000256" key="1">
    <source>
        <dbReference type="ARBA" id="ARBA00004496"/>
    </source>
</evidence>
<dbReference type="Gene3D" id="3.90.870.10">
    <property type="entry name" value="DHBP synthase"/>
    <property type="match status" value="1"/>
</dbReference>
<dbReference type="InterPro" id="IPR006070">
    <property type="entry name" value="Sua5-like_dom"/>
</dbReference>
<accession>A0A6N3AAU8</accession>
<evidence type="ECO:0000256" key="6">
    <source>
        <dbReference type="ARBA" id="ARBA00022679"/>
    </source>
</evidence>
<evidence type="ECO:0000256" key="2">
    <source>
        <dbReference type="ARBA" id="ARBA00007663"/>
    </source>
</evidence>
<evidence type="ECO:0000256" key="9">
    <source>
        <dbReference type="ARBA" id="ARBA00022741"/>
    </source>
</evidence>
<dbReference type="Gene3D" id="3.40.50.11030">
    <property type="entry name" value="Threonylcarbamoyl-AMP synthase, C-terminal domain"/>
    <property type="match status" value="1"/>
</dbReference>
<dbReference type="GO" id="GO:0005737">
    <property type="term" value="C:cytoplasm"/>
    <property type="evidence" value="ECO:0007669"/>
    <property type="project" value="UniProtKB-SubCell"/>
</dbReference>
<dbReference type="FunFam" id="3.90.870.10:FF:000009">
    <property type="entry name" value="Threonylcarbamoyl-AMP synthase, putative"/>
    <property type="match status" value="1"/>
</dbReference>
<feature type="binding site" evidence="14">
    <location>
        <position position="163"/>
    </location>
    <ligand>
        <name>L-threonine</name>
        <dbReference type="ChEBI" id="CHEBI:57926"/>
    </ligand>
</feature>
<feature type="binding site" evidence="14">
    <location>
        <position position="90"/>
    </location>
    <ligand>
        <name>L-threonine</name>
        <dbReference type="ChEBI" id="CHEBI:57926"/>
    </ligand>
</feature>
<dbReference type="SUPFAM" id="SSF55821">
    <property type="entry name" value="YrdC/RibB"/>
    <property type="match status" value="1"/>
</dbReference>
<proteinExistence type="inferred from homology"/>
<dbReference type="PANTHER" id="PTHR17490:SF16">
    <property type="entry name" value="THREONYLCARBAMOYL-AMP SYNTHASE"/>
    <property type="match status" value="1"/>
</dbReference>
<evidence type="ECO:0000256" key="11">
    <source>
        <dbReference type="ARBA" id="ARBA00029774"/>
    </source>
</evidence>
<reference evidence="16" key="1">
    <citation type="submission" date="2019-11" db="EMBL/GenBank/DDBJ databases">
        <authorList>
            <person name="Feng L."/>
        </authorList>
    </citation>
    <scope>NUCLEOTIDE SEQUENCE</scope>
    <source>
        <strain evidence="16">CParaputrificumLFYP93</strain>
    </source>
</reference>
<feature type="binding site" evidence="14">
    <location>
        <position position="173"/>
    </location>
    <ligand>
        <name>ATP</name>
        <dbReference type="ChEBI" id="CHEBI:30616"/>
    </ligand>
</feature>
<evidence type="ECO:0000256" key="10">
    <source>
        <dbReference type="ARBA" id="ARBA00022840"/>
    </source>
</evidence>
<dbReference type="EC" id="2.7.7.87" evidence="3 13"/>